<dbReference type="PANTHER" id="PTHR33171:SF17">
    <property type="entry name" value="LARA-LIKE N-TERMINAL DOMAIN-CONTAINING PROTEIN"/>
    <property type="match status" value="1"/>
</dbReference>
<dbReference type="GO" id="GO:0050043">
    <property type="term" value="F:lactate racemase activity"/>
    <property type="evidence" value="ECO:0007669"/>
    <property type="project" value="InterPro"/>
</dbReference>
<evidence type="ECO:0000259" key="2">
    <source>
        <dbReference type="Pfam" id="PF09861"/>
    </source>
</evidence>
<dbReference type="AlphaFoldDB" id="X1D9P2"/>
<feature type="domain" description="LarA-like N-terminal" evidence="2">
    <location>
        <begin position="1"/>
        <end position="114"/>
    </location>
</feature>
<proteinExistence type="predicted"/>
<comment type="caution">
    <text evidence="3">The sequence shown here is derived from an EMBL/GenBank/DDBJ whole genome shotgun (WGS) entry which is preliminary data.</text>
</comment>
<gene>
    <name evidence="3" type="ORF">S01H4_50651</name>
</gene>
<evidence type="ECO:0000313" key="3">
    <source>
        <dbReference type="EMBL" id="GAG93151.1"/>
    </source>
</evidence>
<organism evidence="3">
    <name type="scientific">marine sediment metagenome</name>
    <dbReference type="NCBI Taxonomy" id="412755"/>
    <lineage>
        <taxon>unclassified sequences</taxon>
        <taxon>metagenomes</taxon>
        <taxon>ecological metagenomes</taxon>
    </lineage>
</organism>
<feature type="transmembrane region" description="Helical" evidence="1">
    <location>
        <begin position="112"/>
        <end position="135"/>
    </location>
</feature>
<feature type="non-terminal residue" evidence="3">
    <location>
        <position position="1"/>
    </location>
</feature>
<keyword evidence="1" id="KW-0812">Transmembrane</keyword>
<dbReference type="Gene3D" id="3.40.50.11440">
    <property type="match status" value="1"/>
</dbReference>
<protein>
    <recommendedName>
        <fullName evidence="2">LarA-like N-terminal domain-containing protein</fullName>
    </recommendedName>
</protein>
<reference evidence="3" key="1">
    <citation type="journal article" date="2014" name="Front. Microbiol.">
        <title>High frequency of phylogenetically diverse reductive dehalogenase-homologous genes in deep subseafloor sedimentary metagenomes.</title>
        <authorList>
            <person name="Kawai M."/>
            <person name="Futagami T."/>
            <person name="Toyoda A."/>
            <person name="Takaki Y."/>
            <person name="Nishi S."/>
            <person name="Hori S."/>
            <person name="Arai W."/>
            <person name="Tsubouchi T."/>
            <person name="Morono Y."/>
            <person name="Uchiyama I."/>
            <person name="Ito T."/>
            <person name="Fujiyama A."/>
            <person name="Inagaki F."/>
            <person name="Takami H."/>
        </authorList>
    </citation>
    <scope>NUCLEOTIDE SEQUENCE</scope>
    <source>
        <strain evidence="3">Expedition CK06-06</strain>
    </source>
</reference>
<keyword evidence="1" id="KW-0472">Membrane</keyword>
<name>X1D9P2_9ZZZZ</name>
<dbReference type="InterPro" id="IPR018657">
    <property type="entry name" value="LarA-like_N"/>
</dbReference>
<dbReference type="Pfam" id="PF09861">
    <property type="entry name" value="Lar_N"/>
    <property type="match status" value="1"/>
</dbReference>
<accession>X1D9P2</accession>
<sequence>KKILIIVNDITRPTPYEIILHPLLDELRQIGIKKENIIFIIATGIHRSNFPEEIKEIFGENIFSAYKFINHDCDDPYLKDLGKLKSGNKLWVDPIISDTDFIITTGVIVPHYFAFIEIIINSILISSIIVFLQYCNYKIIFYLY</sequence>
<keyword evidence="1" id="KW-1133">Transmembrane helix</keyword>
<dbReference type="InterPro" id="IPR048068">
    <property type="entry name" value="LarA-like"/>
</dbReference>
<dbReference type="EMBL" id="BART01028778">
    <property type="protein sequence ID" value="GAG93151.1"/>
    <property type="molecule type" value="Genomic_DNA"/>
</dbReference>
<dbReference type="PANTHER" id="PTHR33171">
    <property type="entry name" value="LAR_N DOMAIN-CONTAINING PROTEIN"/>
    <property type="match status" value="1"/>
</dbReference>
<evidence type="ECO:0000256" key="1">
    <source>
        <dbReference type="SAM" id="Phobius"/>
    </source>
</evidence>